<accession>A0A5D0N9K0</accession>
<keyword evidence="2" id="KW-1185">Reference proteome</keyword>
<dbReference type="AlphaFoldDB" id="A0A5D0N9K0"/>
<comment type="caution">
    <text evidence="1">The sequence shown here is derived from an EMBL/GenBank/DDBJ whole genome shotgun (WGS) entry which is preliminary data.</text>
</comment>
<dbReference type="RefSeq" id="WP_148344747.1">
    <property type="nucleotide sequence ID" value="NZ_VSFG01000011.1"/>
</dbReference>
<protein>
    <submittedName>
        <fullName evidence="1">Uncharacterized protein</fullName>
    </submittedName>
</protein>
<name>A0A5D0N9K0_9ACTN</name>
<proteinExistence type="predicted"/>
<dbReference type="Proteomes" id="UP000323380">
    <property type="component" value="Unassembled WGS sequence"/>
</dbReference>
<evidence type="ECO:0000313" key="1">
    <source>
        <dbReference type="EMBL" id="TYB41103.1"/>
    </source>
</evidence>
<organism evidence="1 2">
    <name type="scientific">Actinomadura chibensis</name>
    <dbReference type="NCBI Taxonomy" id="392828"/>
    <lineage>
        <taxon>Bacteria</taxon>
        <taxon>Bacillati</taxon>
        <taxon>Actinomycetota</taxon>
        <taxon>Actinomycetes</taxon>
        <taxon>Streptosporangiales</taxon>
        <taxon>Thermomonosporaceae</taxon>
        <taxon>Actinomadura</taxon>
    </lineage>
</organism>
<dbReference type="EMBL" id="VSFG01000011">
    <property type="protein sequence ID" value="TYB41103.1"/>
    <property type="molecule type" value="Genomic_DNA"/>
</dbReference>
<evidence type="ECO:0000313" key="2">
    <source>
        <dbReference type="Proteomes" id="UP000323380"/>
    </source>
</evidence>
<reference evidence="1 2" key="1">
    <citation type="submission" date="2019-08" db="EMBL/GenBank/DDBJ databases">
        <title>Actinomadura sp. nov. CYP1-5 isolated from mountain soil.</title>
        <authorList>
            <person name="Songsumanus A."/>
            <person name="Kuncharoen N."/>
            <person name="Kudo T."/>
            <person name="Yuki M."/>
            <person name="Igarashi Y."/>
            <person name="Tanasupawat S."/>
        </authorList>
    </citation>
    <scope>NUCLEOTIDE SEQUENCE [LARGE SCALE GENOMIC DNA]</scope>
    <source>
        <strain evidence="1 2">JCM 14158</strain>
    </source>
</reference>
<gene>
    <name evidence="1" type="ORF">FXF69_36910</name>
</gene>
<dbReference type="STRING" id="1220554.GCA_001552135_06252"/>
<sequence length="62" mass="7298">MEEMARRPVAEQIEREFSGVVAWYGRFTRAWWAVVPGHRVVWLVEASDPRSLREVIMNARGR</sequence>